<dbReference type="AlphaFoldDB" id="A0A250F5X7"/>
<organism evidence="1 2">
    <name type="scientific">Capnocytophaga sputigena</name>
    <dbReference type="NCBI Taxonomy" id="1019"/>
    <lineage>
        <taxon>Bacteria</taxon>
        <taxon>Pseudomonadati</taxon>
        <taxon>Bacteroidota</taxon>
        <taxon>Flavobacteriia</taxon>
        <taxon>Flavobacteriales</taxon>
        <taxon>Flavobacteriaceae</taxon>
        <taxon>Capnocytophaga</taxon>
    </lineage>
</organism>
<dbReference type="Proteomes" id="UP000217334">
    <property type="component" value="Chromosome"/>
</dbReference>
<dbReference type="Gene3D" id="2.40.160.60">
    <property type="entry name" value="Outer membrane protein transport protein (OMPP1/FadL/TodX)"/>
    <property type="match status" value="2"/>
</dbReference>
<dbReference type="SUPFAM" id="SSF56935">
    <property type="entry name" value="Porins"/>
    <property type="match status" value="1"/>
</dbReference>
<gene>
    <name evidence="1" type="ORF">CGC59_13040</name>
</gene>
<evidence type="ECO:0008006" key="3">
    <source>
        <dbReference type="Google" id="ProtNLM"/>
    </source>
</evidence>
<dbReference type="EMBL" id="CP022383">
    <property type="protein sequence ID" value="ATA80543.1"/>
    <property type="molecule type" value="Genomic_DNA"/>
</dbReference>
<protein>
    <recommendedName>
        <fullName evidence="3">Outer membrane protein transport protein (OMPP1/FadL/TodX)</fullName>
    </recommendedName>
</protein>
<evidence type="ECO:0000313" key="2">
    <source>
        <dbReference type="Proteomes" id="UP000217334"/>
    </source>
</evidence>
<name>A0A250F5X7_CAPSP</name>
<sequence length="528" mass="59140">MKKIALIIFSFVVYNVSAQNYKDALRYSTEDLSGTARFKGMSGAFGAIGGDFSAISINPAGSSVFSGAQIGGTLGGNVTKNNITYNGTQANNRDTDFNLNQFGVVFPIEVATSGWRKFSFAFNYQNTKNFDASNLSFSGRANQNLGDYFKYFADGIKQQNLLLETYQNKQVIERNTLQDIYFDMGRLAGDRAFRYRNALLGHYVGLIRPHIGRDEIKSTDSDADADAILQETQYNKNVTNGADQRFERVTSGGVSKYNFNFSTQYEDFLYLGLNLNAHRINQKDKLSHWETYASTSTITNAYFENEYNTKGSGFSFQLGAIIKATKGLRLGVTYTSPTWYTFNQEYTQYLSTNNRRNYADPRVIVTLPDYKFRTPGSLTASAAYLFGKYAILSADYTYKDYKNLHFGSAAKNSENDLIENQLGETSTVRIGVEGRIPIKTGEATNYVSLRAGYRYEQSPYRMKVAPIGDLNGYSFGAGITLGGIRLDASYDIAKQTNLYQMYETVLTDNAQIKSTYGNFLFTFTAQLF</sequence>
<proteinExistence type="predicted"/>
<evidence type="ECO:0000313" key="1">
    <source>
        <dbReference type="EMBL" id="ATA80543.1"/>
    </source>
</evidence>
<reference evidence="2" key="1">
    <citation type="submission" date="2017-06" db="EMBL/GenBank/DDBJ databases">
        <title>Capnocytophaga spp. assemblies.</title>
        <authorList>
            <person name="Gulvik C.A."/>
        </authorList>
    </citation>
    <scope>NUCLEOTIDE SEQUENCE [LARGE SCALE GENOMIC DNA]</scope>
    <source>
        <strain evidence="2">H4486</strain>
    </source>
</reference>
<accession>A0A250F5X7</accession>
<dbReference type="RefSeq" id="WP_095902249.1">
    <property type="nucleotide sequence ID" value="NZ_CAURMB010000002.1"/>
</dbReference>